<sequence>MNGHLIWLFIILSQHPINGQTYHDYQMLMQYHQERNKLNKPNFHDYYLYKFNKIKKLFILKFTDIPIHIQLWPIQFSIIPNKPLCKQLNQVMNQNIIGSSWQPQTTLKKGWFLNGQRVDKLFENFNLQQWAIFTQH</sequence>
<proteinExistence type="predicted"/>
<reference evidence="2" key="1">
    <citation type="submission" date="2021-01" db="EMBL/GenBank/DDBJ databases">
        <authorList>
            <consortium name="Genoscope - CEA"/>
            <person name="William W."/>
        </authorList>
    </citation>
    <scope>NUCLEOTIDE SEQUENCE</scope>
</reference>
<organism evidence="2 3">
    <name type="scientific">Paramecium octaurelia</name>
    <dbReference type="NCBI Taxonomy" id="43137"/>
    <lineage>
        <taxon>Eukaryota</taxon>
        <taxon>Sar</taxon>
        <taxon>Alveolata</taxon>
        <taxon>Ciliophora</taxon>
        <taxon>Intramacronucleata</taxon>
        <taxon>Oligohymenophorea</taxon>
        <taxon>Peniculida</taxon>
        <taxon>Parameciidae</taxon>
        <taxon>Paramecium</taxon>
    </lineage>
</organism>
<evidence type="ECO:0000313" key="2">
    <source>
        <dbReference type="EMBL" id="CAD8213852.1"/>
    </source>
</evidence>
<keyword evidence="3" id="KW-1185">Reference proteome</keyword>
<dbReference type="Proteomes" id="UP000683925">
    <property type="component" value="Unassembled WGS sequence"/>
</dbReference>
<feature type="signal peptide" evidence="1">
    <location>
        <begin position="1"/>
        <end position="19"/>
    </location>
</feature>
<comment type="caution">
    <text evidence="2">The sequence shown here is derived from an EMBL/GenBank/DDBJ whole genome shotgun (WGS) entry which is preliminary data.</text>
</comment>
<evidence type="ECO:0000256" key="1">
    <source>
        <dbReference type="SAM" id="SignalP"/>
    </source>
</evidence>
<dbReference type="AlphaFoldDB" id="A0A8S1YPV9"/>
<dbReference type="OrthoDB" id="324266at2759"/>
<keyword evidence="1" id="KW-0732">Signal</keyword>
<gene>
    <name evidence="2" type="ORF">POCTA_138.1.T1640036</name>
</gene>
<evidence type="ECO:0000313" key="3">
    <source>
        <dbReference type="Proteomes" id="UP000683925"/>
    </source>
</evidence>
<feature type="chain" id="PRO_5035747795" evidence="1">
    <location>
        <begin position="20"/>
        <end position="136"/>
    </location>
</feature>
<protein>
    <submittedName>
        <fullName evidence="2">Uncharacterized protein</fullName>
    </submittedName>
</protein>
<name>A0A8S1YPV9_PAROT</name>
<accession>A0A8S1YPV9</accession>
<dbReference type="EMBL" id="CAJJDP010000167">
    <property type="protein sequence ID" value="CAD8213852.1"/>
    <property type="molecule type" value="Genomic_DNA"/>
</dbReference>